<reference evidence="2" key="1">
    <citation type="journal article" date="2020" name="Stud. Mycol.">
        <title>101 Dothideomycetes genomes: a test case for predicting lifestyles and emergence of pathogens.</title>
        <authorList>
            <person name="Haridas S."/>
            <person name="Albert R."/>
            <person name="Binder M."/>
            <person name="Bloem J."/>
            <person name="Labutti K."/>
            <person name="Salamov A."/>
            <person name="Andreopoulos B."/>
            <person name="Baker S."/>
            <person name="Barry K."/>
            <person name="Bills G."/>
            <person name="Bluhm B."/>
            <person name="Cannon C."/>
            <person name="Castanera R."/>
            <person name="Culley D."/>
            <person name="Daum C."/>
            <person name="Ezra D."/>
            <person name="Gonzalez J."/>
            <person name="Henrissat B."/>
            <person name="Kuo A."/>
            <person name="Liang C."/>
            <person name="Lipzen A."/>
            <person name="Lutzoni F."/>
            <person name="Magnuson J."/>
            <person name="Mondo S."/>
            <person name="Nolan M."/>
            <person name="Ohm R."/>
            <person name="Pangilinan J."/>
            <person name="Park H.-J."/>
            <person name="Ramirez L."/>
            <person name="Alfaro M."/>
            <person name="Sun H."/>
            <person name="Tritt A."/>
            <person name="Yoshinaga Y."/>
            <person name="Zwiers L.-H."/>
            <person name="Turgeon B."/>
            <person name="Goodwin S."/>
            <person name="Spatafora J."/>
            <person name="Crous P."/>
            <person name="Grigoriev I."/>
        </authorList>
    </citation>
    <scope>NUCLEOTIDE SEQUENCE</scope>
    <source>
        <strain evidence="2">ATCC 16933</strain>
    </source>
</reference>
<evidence type="ECO:0000313" key="3">
    <source>
        <dbReference type="Proteomes" id="UP000799766"/>
    </source>
</evidence>
<dbReference type="SUPFAM" id="SSF64356">
    <property type="entry name" value="SNARE-like"/>
    <property type="match status" value="1"/>
</dbReference>
<dbReference type="OrthoDB" id="10252102at2759"/>
<protein>
    <submittedName>
        <fullName evidence="2">Sedlin</fullName>
    </submittedName>
</protein>
<dbReference type="GO" id="GO:0005737">
    <property type="term" value="C:cytoplasm"/>
    <property type="evidence" value="ECO:0007669"/>
    <property type="project" value="GOC"/>
</dbReference>
<sequence>MSYYFAIVGTKDNPLFEHEFGTFRQGGDGIARFRDDARHMNQFVVHSSLDMVEELQWTTGQMYLKNIDRFHTSYISAFLTPTNIKFLLLTCPDPTSSTLLPTPVPTPSSTASTASLSRSTTASSITNTTAAAGSGSAYATSYNPTAPATEDAIKNFFMDVFDAFVKTSMSPFYALDRPITSPIFRARVAASAKKYL</sequence>
<evidence type="ECO:0000256" key="1">
    <source>
        <dbReference type="SAM" id="MobiDB-lite"/>
    </source>
</evidence>
<organism evidence="2 3">
    <name type="scientific">Lineolata rhizophorae</name>
    <dbReference type="NCBI Taxonomy" id="578093"/>
    <lineage>
        <taxon>Eukaryota</taxon>
        <taxon>Fungi</taxon>
        <taxon>Dikarya</taxon>
        <taxon>Ascomycota</taxon>
        <taxon>Pezizomycotina</taxon>
        <taxon>Dothideomycetes</taxon>
        <taxon>Dothideomycetes incertae sedis</taxon>
        <taxon>Lineolatales</taxon>
        <taxon>Lineolataceae</taxon>
        <taxon>Lineolata</taxon>
    </lineage>
</organism>
<name>A0A6A6NQV9_9PEZI</name>
<keyword evidence="3" id="KW-1185">Reference proteome</keyword>
<dbReference type="EMBL" id="MU001694">
    <property type="protein sequence ID" value="KAF2453948.1"/>
    <property type="molecule type" value="Genomic_DNA"/>
</dbReference>
<evidence type="ECO:0000313" key="2">
    <source>
        <dbReference type="EMBL" id="KAF2453948.1"/>
    </source>
</evidence>
<proteinExistence type="predicted"/>
<dbReference type="InterPro" id="IPR006722">
    <property type="entry name" value="Sedlin"/>
</dbReference>
<dbReference type="Proteomes" id="UP000799766">
    <property type="component" value="Unassembled WGS sequence"/>
</dbReference>
<dbReference type="CDD" id="cd14825">
    <property type="entry name" value="TRAPPC2_sedlin"/>
    <property type="match status" value="1"/>
</dbReference>
<feature type="region of interest" description="Disordered" evidence="1">
    <location>
        <begin position="99"/>
        <end position="120"/>
    </location>
</feature>
<dbReference type="PANTHER" id="PTHR12403">
    <property type="entry name" value="TRAFFICKING PROTEIN PARTICLE COMPLEX SUBUNIT 2"/>
    <property type="match status" value="1"/>
</dbReference>
<gene>
    <name evidence="2" type="ORF">BDY21DRAFT_354584</name>
</gene>
<dbReference type="GO" id="GO:0006888">
    <property type="term" value="P:endoplasmic reticulum to Golgi vesicle-mediated transport"/>
    <property type="evidence" value="ECO:0007669"/>
    <property type="project" value="InterPro"/>
</dbReference>
<dbReference type="InterPro" id="IPR011012">
    <property type="entry name" value="Longin-like_dom_sf"/>
</dbReference>
<dbReference type="AlphaFoldDB" id="A0A6A6NQV9"/>
<dbReference type="Pfam" id="PF04628">
    <property type="entry name" value="Sedlin_N"/>
    <property type="match status" value="1"/>
</dbReference>
<accession>A0A6A6NQV9</accession>
<dbReference type="Gene3D" id="3.30.450.70">
    <property type="match status" value="1"/>
</dbReference>